<comment type="caution">
    <text evidence="1">The sequence shown here is derived from an EMBL/GenBank/DDBJ whole genome shotgun (WGS) entry which is preliminary data.</text>
</comment>
<evidence type="ECO:0000313" key="2">
    <source>
        <dbReference type="Proteomes" id="UP000306631"/>
    </source>
</evidence>
<dbReference type="Proteomes" id="UP000306631">
    <property type="component" value="Unassembled WGS sequence"/>
</dbReference>
<dbReference type="OrthoDB" id="8420379at2"/>
<dbReference type="AlphaFoldDB" id="A0A4S2CWY5"/>
<reference evidence="1 2" key="1">
    <citation type="submission" date="2019-04" db="EMBL/GenBank/DDBJ databases">
        <title>Microbes associate with the intestines of laboratory mice.</title>
        <authorList>
            <person name="Navarre W."/>
            <person name="Wong E."/>
            <person name="Huang K."/>
            <person name="Tropini C."/>
            <person name="Ng K."/>
            <person name="Yu B."/>
        </authorList>
    </citation>
    <scope>NUCLEOTIDE SEQUENCE [LARGE SCALE GENOMIC DNA]</scope>
    <source>
        <strain evidence="1 2">NM62_B4-13</strain>
    </source>
</reference>
<dbReference type="EMBL" id="SRYW01000012">
    <property type="protein sequence ID" value="TGY33042.1"/>
    <property type="molecule type" value="Genomic_DNA"/>
</dbReference>
<accession>A0A4S2CWY5</accession>
<name>A0A4S2CWY5_STEMA</name>
<protein>
    <submittedName>
        <fullName evidence="1">Uncharacterized protein</fullName>
    </submittedName>
</protein>
<dbReference type="RefSeq" id="WP_136005922.1">
    <property type="nucleotide sequence ID" value="NZ_SRYW01000012.1"/>
</dbReference>
<evidence type="ECO:0000313" key="1">
    <source>
        <dbReference type="EMBL" id="TGY33042.1"/>
    </source>
</evidence>
<gene>
    <name evidence="1" type="ORF">E5352_14010</name>
</gene>
<sequence>MLLPGRRPPFDARISAPRVPAPLSVSHLEPGGIVLSEGLARQTIPFDDHGPRCDNPALFDALRKLNADGIPFQYQPQVVDAPARLMAWWQETGRLADTFSEIAWLSPEQWRITSIPVPVQGVMGWDGRAGPFAG</sequence>
<proteinExistence type="predicted"/>
<organism evidence="1 2">
    <name type="scientific">Stenotrophomonas maltophilia</name>
    <name type="common">Pseudomonas maltophilia</name>
    <name type="synonym">Xanthomonas maltophilia</name>
    <dbReference type="NCBI Taxonomy" id="40324"/>
    <lineage>
        <taxon>Bacteria</taxon>
        <taxon>Pseudomonadati</taxon>
        <taxon>Pseudomonadota</taxon>
        <taxon>Gammaproteobacteria</taxon>
        <taxon>Lysobacterales</taxon>
        <taxon>Lysobacteraceae</taxon>
        <taxon>Stenotrophomonas</taxon>
        <taxon>Stenotrophomonas maltophilia group</taxon>
    </lineage>
</organism>